<evidence type="ECO:0008006" key="3">
    <source>
        <dbReference type="Google" id="ProtNLM"/>
    </source>
</evidence>
<dbReference type="EMBL" id="FRDJ01000003">
    <property type="protein sequence ID" value="SHN56744.1"/>
    <property type="molecule type" value="Genomic_DNA"/>
</dbReference>
<name>A0A1M7SE82_FERGO</name>
<evidence type="ECO:0000313" key="1">
    <source>
        <dbReference type="EMBL" id="SHN56744.1"/>
    </source>
</evidence>
<accession>A0A1M7SE82</accession>
<dbReference type="Proteomes" id="UP000184207">
    <property type="component" value="Unassembled WGS sequence"/>
</dbReference>
<protein>
    <recommendedName>
        <fullName evidence="3">Outer membrane protein beta-barrel domain-containing protein</fullName>
    </recommendedName>
</protein>
<dbReference type="AlphaFoldDB" id="A0A1M7SE82"/>
<keyword evidence="2" id="KW-1185">Reference proteome</keyword>
<dbReference type="RefSeq" id="WP_072758609.1">
    <property type="nucleotide sequence ID" value="NZ_FRDJ01000003.1"/>
</dbReference>
<reference evidence="2" key="1">
    <citation type="submission" date="2016-12" db="EMBL/GenBank/DDBJ databases">
        <authorList>
            <person name="Varghese N."/>
            <person name="Submissions S."/>
        </authorList>
    </citation>
    <scope>NUCLEOTIDE SEQUENCE [LARGE SCALE GENOMIC DNA]</scope>
    <source>
        <strain evidence="2">DSM 13020</strain>
    </source>
</reference>
<dbReference type="STRING" id="1121883.SAMN02745226_00811"/>
<gene>
    <name evidence="1" type="ORF">SAMN02745226_00811</name>
</gene>
<proteinExistence type="predicted"/>
<evidence type="ECO:0000313" key="2">
    <source>
        <dbReference type="Proteomes" id="UP000184207"/>
    </source>
</evidence>
<sequence>MKKFVVTGVLLLAITLAFSFEISALGGLEIGGKNRPFLGVRIGTLSGGISLMLEAYYPLSDIQEIEEIEVGEIQFLEIDPYLYLGIPLFNTLFYAGAAPIFVYDVVNSGFTFYPDLFHVKAGARFGQGIVLFVEGLGTMTTSFQFLDIFAVSAGIGIGF</sequence>
<organism evidence="1 2">
    <name type="scientific">Fervidobacterium gondwanense DSM 13020</name>
    <dbReference type="NCBI Taxonomy" id="1121883"/>
    <lineage>
        <taxon>Bacteria</taxon>
        <taxon>Thermotogati</taxon>
        <taxon>Thermotogota</taxon>
        <taxon>Thermotogae</taxon>
        <taxon>Thermotogales</taxon>
        <taxon>Fervidobacteriaceae</taxon>
        <taxon>Fervidobacterium</taxon>
    </lineage>
</organism>
<dbReference type="OrthoDB" id="49031at2"/>